<dbReference type="EMBL" id="VIRS01000019">
    <property type="protein sequence ID" value="TQS42263.1"/>
    <property type="molecule type" value="Genomic_DNA"/>
</dbReference>
<organism evidence="3 4">
    <name type="scientific">Cryptosporangium phraense</name>
    <dbReference type="NCBI Taxonomy" id="2593070"/>
    <lineage>
        <taxon>Bacteria</taxon>
        <taxon>Bacillati</taxon>
        <taxon>Actinomycetota</taxon>
        <taxon>Actinomycetes</taxon>
        <taxon>Cryptosporangiales</taxon>
        <taxon>Cryptosporangiaceae</taxon>
        <taxon>Cryptosporangium</taxon>
    </lineage>
</organism>
<dbReference type="AlphaFoldDB" id="A0A545ALR4"/>
<feature type="region of interest" description="Disordered" evidence="1">
    <location>
        <begin position="62"/>
        <end position="82"/>
    </location>
</feature>
<evidence type="ECO:0000313" key="4">
    <source>
        <dbReference type="Proteomes" id="UP000317982"/>
    </source>
</evidence>
<proteinExistence type="predicted"/>
<dbReference type="PROSITE" id="PS51257">
    <property type="entry name" value="PROKAR_LIPOPROTEIN"/>
    <property type="match status" value="1"/>
</dbReference>
<feature type="chain" id="PRO_5039091665" description="DUF5642 domain-containing protein" evidence="2">
    <location>
        <begin position="21"/>
        <end position="234"/>
    </location>
</feature>
<keyword evidence="2" id="KW-0732">Signal</keyword>
<dbReference type="RefSeq" id="WP_142707320.1">
    <property type="nucleotide sequence ID" value="NZ_VIRS01000019.1"/>
</dbReference>
<keyword evidence="4" id="KW-1185">Reference proteome</keyword>
<reference evidence="3 4" key="1">
    <citation type="submission" date="2019-07" db="EMBL/GenBank/DDBJ databases">
        <title>Cryptosporangium phraense sp. nov., isolated from plant litter.</title>
        <authorList>
            <person name="Suriyachadkun C."/>
        </authorList>
    </citation>
    <scope>NUCLEOTIDE SEQUENCE [LARGE SCALE GENOMIC DNA]</scope>
    <source>
        <strain evidence="3 4">A-T 5661</strain>
    </source>
</reference>
<dbReference type="InParanoid" id="A0A545ALR4"/>
<accession>A0A545ALR4</accession>
<name>A0A545ALR4_9ACTN</name>
<gene>
    <name evidence="3" type="ORF">FL583_25345</name>
</gene>
<dbReference type="OrthoDB" id="9852694at2"/>
<protein>
    <recommendedName>
        <fullName evidence="5">DUF5642 domain-containing protein</fullName>
    </recommendedName>
</protein>
<evidence type="ECO:0000313" key="3">
    <source>
        <dbReference type="EMBL" id="TQS42263.1"/>
    </source>
</evidence>
<sequence>MFTRAPSLLATALVLGVTLAGCSSNPEPIVEKTNPAPSPSEAPEGRLLTPAEAKAALPAVSELSGDGWTAGETPLDESDPTVEPASCKPLYVQFPTDFAGYRPKLAAKESVTFSNESSNTQTVYEVSSWTQAPDAGLPLAAGALVDRCPSFTVTDADGTDDMTATKLKPLAIGEKRIAVQLTSQEQGTTIYLTVFEAVVGHNLIAVAQGGTEPGDPQQSFAPLIQHMLRRLGTT</sequence>
<feature type="region of interest" description="Disordered" evidence="1">
    <location>
        <begin position="25"/>
        <end position="45"/>
    </location>
</feature>
<feature type="signal peptide" evidence="2">
    <location>
        <begin position="1"/>
        <end position="20"/>
    </location>
</feature>
<evidence type="ECO:0000256" key="2">
    <source>
        <dbReference type="SAM" id="SignalP"/>
    </source>
</evidence>
<evidence type="ECO:0008006" key="5">
    <source>
        <dbReference type="Google" id="ProtNLM"/>
    </source>
</evidence>
<evidence type="ECO:0000256" key="1">
    <source>
        <dbReference type="SAM" id="MobiDB-lite"/>
    </source>
</evidence>
<comment type="caution">
    <text evidence="3">The sequence shown here is derived from an EMBL/GenBank/DDBJ whole genome shotgun (WGS) entry which is preliminary data.</text>
</comment>
<dbReference type="Proteomes" id="UP000317982">
    <property type="component" value="Unassembled WGS sequence"/>
</dbReference>